<sequence length="307" mass="33520">MNSPTGEQFLLDDGHVRVEIGALAAVLREVRVGGVRITESVPAHTLPSHGCGIVLAPWPNRVKDARWLLNGSVQQLDVTDVSRASAIHGLLRNTAYSVRERDDRSLTLAATVFPQHGWPFTLDTWVTYALENDGISVTHGATNHSAASAPWAVGAHPYFRVGENPTDELTVRIAGDTRLELDDRLNPIAEHSVAGTEFDLRSPQSLAGADFNVGFGQLHNREERQEVAWIEAADGSTTSVWADPAFGWLQLFTPDDFPGKEGPHRAIALEPMTAPPDALNSGTDLHWLEPGESFESSWGARYRGPQR</sequence>
<name>A0ABU8LS85_9MICO</name>
<dbReference type="PANTHER" id="PTHR10091">
    <property type="entry name" value="ALDOSE-1-EPIMERASE"/>
    <property type="match status" value="1"/>
</dbReference>
<dbReference type="SUPFAM" id="SSF74650">
    <property type="entry name" value="Galactose mutarotase-like"/>
    <property type="match status" value="1"/>
</dbReference>
<accession>A0ABU8LS85</accession>
<keyword evidence="2" id="KW-1185">Reference proteome</keyword>
<dbReference type="EMBL" id="JBBDGL010000001">
    <property type="protein sequence ID" value="MEJ1154511.1"/>
    <property type="molecule type" value="Genomic_DNA"/>
</dbReference>
<dbReference type="Gene3D" id="2.70.98.10">
    <property type="match status" value="1"/>
</dbReference>
<dbReference type="CDD" id="cd09022">
    <property type="entry name" value="Aldose_epim_Ec_YihR"/>
    <property type="match status" value="1"/>
</dbReference>
<proteinExistence type="predicted"/>
<dbReference type="InterPro" id="IPR008183">
    <property type="entry name" value="Aldose_1/G6P_1-epimerase"/>
</dbReference>
<comment type="caution">
    <text evidence="1">The sequence shown here is derived from an EMBL/GenBank/DDBJ whole genome shotgun (WGS) entry which is preliminary data.</text>
</comment>
<dbReference type="RefSeq" id="WP_337336947.1">
    <property type="nucleotide sequence ID" value="NZ_JBBDGL010000001.1"/>
</dbReference>
<organism evidence="1 2">
    <name type="scientific">Microbacterium marmarense</name>
    <dbReference type="NCBI Taxonomy" id="3122051"/>
    <lineage>
        <taxon>Bacteria</taxon>
        <taxon>Bacillati</taxon>
        <taxon>Actinomycetota</taxon>
        <taxon>Actinomycetes</taxon>
        <taxon>Micrococcales</taxon>
        <taxon>Microbacteriaceae</taxon>
        <taxon>Microbacterium</taxon>
    </lineage>
</organism>
<dbReference type="Proteomes" id="UP001368654">
    <property type="component" value="Unassembled WGS sequence"/>
</dbReference>
<dbReference type="Pfam" id="PF01263">
    <property type="entry name" value="Aldose_epim"/>
    <property type="match status" value="1"/>
</dbReference>
<reference evidence="1 2" key="1">
    <citation type="submission" date="2024-02" db="EMBL/GenBank/DDBJ databases">
        <authorList>
            <person name="Saticioglu I.B."/>
        </authorList>
    </citation>
    <scope>NUCLEOTIDE SEQUENCE [LARGE SCALE GENOMIC DNA]</scope>
    <source>
        <strain evidence="1 2">Mu-86</strain>
    </source>
</reference>
<evidence type="ECO:0000313" key="1">
    <source>
        <dbReference type="EMBL" id="MEJ1154511.1"/>
    </source>
</evidence>
<evidence type="ECO:0000313" key="2">
    <source>
        <dbReference type="Proteomes" id="UP001368654"/>
    </source>
</evidence>
<dbReference type="InterPro" id="IPR014718">
    <property type="entry name" value="GH-type_carb-bd"/>
</dbReference>
<gene>
    <name evidence="1" type="ORF">WDU96_02725</name>
</gene>
<protein>
    <submittedName>
        <fullName evidence="1">Aldose 1-epimerase family protein</fullName>
    </submittedName>
</protein>
<dbReference type="InterPro" id="IPR011013">
    <property type="entry name" value="Gal_mutarotase_sf_dom"/>
</dbReference>
<dbReference type="PANTHER" id="PTHR10091:SF0">
    <property type="entry name" value="GALACTOSE MUTAROTASE"/>
    <property type="match status" value="1"/>
</dbReference>
<dbReference type="InterPro" id="IPR037480">
    <property type="entry name" value="YihR-like"/>
</dbReference>